<proteinExistence type="predicted"/>
<reference evidence="2" key="2">
    <citation type="submission" date="2022-06" db="UniProtKB">
        <authorList>
            <consortium name="EnsemblMetazoa"/>
        </authorList>
    </citation>
    <scope>IDENTIFICATION</scope>
    <source>
        <strain evidence="2">DF5081</strain>
    </source>
</reference>
<dbReference type="Proteomes" id="UP000005237">
    <property type="component" value="Unassembled WGS sequence"/>
</dbReference>
<dbReference type="EnsemblMetazoa" id="CJA32071.1">
    <property type="protein sequence ID" value="CJA32071.1"/>
    <property type="gene ID" value="WBGene00207918"/>
</dbReference>
<evidence type="ECO:0000313" key="2">
    <source>
        <dbReference type="EnsemblMetazoa" id="CJA32071.1"/>
    </source>
</evidence>
<keyword evidence="3" id="KW-1185">Reference proteome</keyword>
<feature type="chain" id="PRO_5035726409" evidence="1">
    <location>
        <begin position="24"/>
        <end position="94"/>
    </location>
</feature>
<protein>
    <submittedName>
        <fullName evidence="2">Uncharacterized protein</fullName>
    </submittedName>
</protein>
<sequence length="94" mass="10401">MNTVLIFTLLIIGVFVQFPVVQGVCRACETPNYCWHGICIHQGRHQAQRPVPSCTESSECSDDEYCIHGRCSQLVRQFAGPPFPPNCSGGFCNP</sequence>
<evidence type="ECO:0000256" key="1">
    <source>
        <dbReference type="SAM" id="SignalP"/>
    </source>
</evidence>
<accession>A0A8R1ECA2</accession>
<organism evidence="2 3">
    <name type="scientific">Caenorhabditis japonica</name>
    <dbReference type="NCBI Taxonomy" id="281687"/>
    <lineage>
        <taxon>Eukaryota</taxon>
        <taxon>Metazoa</taxon>
        <taxon>Ecdysozoa</taxon>
        <taxon>Nematoda</taxon>
        <taxon>Chromadorea</taxon>
        <taxon>Rhabditida</taxon>
        <taxon>Rhabditina</taxon>
        <taxon>Rhabditomorpha</taxon>
        <taxon>Rhabditoidea</taxon>
        <taxon>Rhabditidae</taxon>
        <taxon>Peloderinae</taxon>
        <taxon>Caenorhabditis</taxon>
    </lineage>
</organism>
<dbReference type="AlphaFoldDB" id="A0A8R1ECA2"/>
<name>A0A8R1ECA2_CAEJA</name>
<keyword evidence="1" id="KW-0732">Signal</keyword>
<reference evidence="3" key="1">
    <citation type="submission" date="2010-08" db="EMBL/GenBank/DDBJ databases">
        <authorList>
            <consortium name="Caenorhabditis japonica Sequencing Consortium"/>
            <person name="Wilson R.K."/>
        </authorList>
    </citation>
    <scope>NUCLEOTIDE SEQUENCE [LARGE SCALE GENOMIC DNA]</scope>
    <source>
        <strain evidence="3">DF5081</strain>
    </source>
</reference>
<evidence type="ECO:0000313" key="3">
    <source>
        <dbReference type="Proteomes" id="UP000005237"/>
    </source>
</evidence>
<feature type="signal peptide" evidence="1">
    <location>
        <begin position="1"/>
        <end position="23"/>
    </location>
</feature>